<dbReference type="EMBL" id="JASCZI010091270">
    <property type="protein sequence ID" value="MED6149720.1"/>
    <property type="molecule type" value="Genomic_DNA"/>
</dbReference>
<evidence type="ECO:0000313" key="2">
    <source>
        <dbReference type="EMBL" id="MED6149720.1"/>
    </source>
</evidence>
<feature type="region of interest" description="Disordered" evidence="1">
    <location>
        <begin position="1"/>
        <end position="108"/>
    </location>
</feature>
<comment type="caution">
    <text evidence="2">The sequence shown here is derived from an EMBL/GenBank/DDBJ whole genome shotgun (WGS) entry which is preliminary data.</text>
</comment>
<feature type="compositionally biased region" description="Polar residues" evidence="1">
    <location>
        <begin position="60"/>
        <end position="69"/>
    </location>
</feature>
<feature type="compositionally biased region" description="Basic and acidic residues" evidence="1">
    <location>
        <begin position="75"/>
        <end position="100"/>
    </location>
</feature>
<proteinExistence type="predicted"/>
<organism evidence="2 3">
    <name type="scientific">Stylosanthes scabra</name>
    <dbReference type="NCBI Taxonomy" id="79078"/>
    <lineage>
        <taxon>Eukaryota</taxon>
        <taxon>Viridiplantae</taxon>
        <taxon>Streptophyta</taxon>
        <taxon>Embryophyta</taxon>
        <taxon>Tracheophyta</taxon>
        <taxon>Spermatophyta</taxon>
        <taxon>Magnoliopsida</taxon>
        <taxon>eudicotyledons</taxon>
        <taxon>Gunneridae</taxon>
        <taxon>Pentapetalae</taxon>
        <taxon>rosids</taxon>
        <taxon>fabids</taxon>
        <taxon>Fabales</taxon>
        <taxon>Fabaceae</taxon>
        <taxon>Papilionoideae</taxon>
        <taxon>50 kb inversion clade</taxon>
        <taxon>dalbergioids sensu lato</taxon>
        <taxon>Dalbergieae</taxon>
        <taxon>Pterocarpus clade</taxon>
        <taxon>Stylosanthes</taxon>
    </lineage>
</organism>
<keyword evidence="3" id="KW-1185">Reference proteome</keyword>
<dbReference type="Proteomes" id="UP001341840">
    <property type="component" value="Unassembled WGS sequence"/>
</dbReference>
<feature type="compositionally biased region" description="Basic and acidic residues" evidence="1">
    <location>
        <begin position="120"/>
        <end position="131"/>
    </location>
</feature>
<sequence>MAAHNEHDQGVGNQPPPSPQSQPNPDQQQQHNVPTPTPNPGIATRQHSVHDTEVTPGHEYNNSQQNRNPQGWAREGPRNDEDGRLKGRRLFDGPNHDKDRRIRKMERKMRRLKKRLGKRTRVESSSSKEADSIGPLVQKRERRDPVIIGKTHFSPDVVKVRLPRDFDKPTDMKYDGTSDPQEHINAFEARMNLEGVSDAIRCKAFSVSLSGPAMRVGESIRDYLDRFNKVLLEVNRSSATPEVVSLCLIAGLLEGDFRTHLTSKEIT</sequence>
<evidence type="ECO:0008006" key="4">
    <source>
        <dbReference type="Google" id="ProtNLM"/>
    </source>
</evidence>
<feature type="region of interest" description="Disordered" evidence="1">
    <location>
        <begin position="115"/>
        <end position="134"/>
    </location>
</feature>
<protein>
    <recommendedName>
        <fullName evidence="4">Reverse transcriptase domain-containing protein</fullName>
    </recommendedName>
</protein>
<evidence type="ECO:0000313" key="3">
    <source>
        <dbReference type="Proteomes" id="UP001341840"/>
    </source>
</evidence>
<gene>
    <name evidence="2" type="ORF">PIB30_065300</name>
</gene>
<accession>A0ABU6TNJ0</accession>
<reference evidence="2 3" key="1">
    <citation type="journal article" date="2023" name="Plants (Basel)">
        <title>Bridging the Gap: Combining Genomics and Transcriptomics Approaches to Understand Stylosanthes scabra, an Orphan Legume from the Brazilian Caatinga.</title>
        <authorList>
            <person name="Ferreira-Neto J.R.C."/>
            <person name="da Silva M.D."/>
            <person name="Binneck E."/>
            <person name="de Melo N.F."/>
            <person name="da Silva R.H."/>
            <person name="de Melo A.L.T.M."/>
            <person name="Pandolfi V."/>
            <person name="Bustamante F.O."/>
            <person name="Brasileiro-Vidal A.C."/>
            <person name="Benko-Iseppon A.M."/>
        </authorList>
    </citation>
    <scope>NUCLEOTIDE SEQUENCE [LARGE SCALE GENOMIC DNA]</scope>
    <source>
        <tissue evidence="2">Leaves</tissue>
    </source>
</reference>
<name>A0ABU6TNJ0_9FABA</name>
<dbReference type="PANTHER" id="PTHR33223:SF10">
    <property type="entry name" value="AMINOTRANSFERASE-LIKE PLANT MOBILE DOMAIN-CONTAINING PROTEIN"/>
    <property type="match status" value="1"/>
</dbReference>
<dbReference type="PANTHER" id="PTHR33223">
    <property type="entry name" value="CCHC-TYPE DOMAIN-CONTAINING PROTEIN"/>
    <property type="match status" value="1"/>
</dbReference>
<evidence type="ECO:0000256" key="1">
    <source>
        <dbReference type="SAM" id="MobiDB-lite"/>
    </source>
</evidence>